<comment type="similarity">
    <text evidence="2">Belongs to the adaptor complexes large subunit family.</text>
</comment>
<evidence type="ECO:0000256" key="2">
    <source>
        <dbReference type="ARBA" id="ARBA00006613"/>
    </source>
</evidence>
<comment type="caution">
    <text evidence="6">The sequence shown here is derived from an EMBL/GenBank/DDBJ whole genome shotgun (WGS) entry which is preliminary data.</text>
</comment>
<evidence type="ECO:0000313" key="7">
    <source>
        <dbReference type="Proteomes" id="UP001266305"/>
    </source>
</evidence>
<dbReference type="InterPro" id="IPR050840">
    <property type="entry name" value="Adaptor_Complx_Large_Subunit"/>
</dbReference>
<keyword evidence="7" id="KW-1185">Reference proteome</keyword>
<evidence type="ECO:0000256" key="5">
    <source>
        <dbReference type="ARBA" id="ARBA00023136"/>
    </source>
</evidence>
<accession>A0ABQ9TY33</accession>
<proteinExistence type="inferred from homology"/>
<gene>
    <name evidence="6" type="ORF">P7K49_032066</name>
</gene>
<protein>
    <submittedName>
        <fullName evidence="6">Uncharacterized protein</fullName>
    </submittedName>
</protein>
<dbReference type="Gene3D" id="1.25.10.10">
    <property type="entry name" value="Leucine-rich Repeat Variant"/>
    <property type="match status" value="2"/>
</dbReference>
<name>A0ABQ9TY33_SAGOE</name>
<dbReference type="EMBL" id="JASSZA010000018">
    <property type="protein sequence ID" value="KAK2089400.1"/>
    <property type="molecule type" value="Genomic_DNA"/>
</dbReference>
<evidence type="ECO:0000256" key="3">
    <source>
        <dbReference type="ARBA" id="ARBA00022448"/>
    </source>
</evidence>
<evidence type="ECO:0000313" key="6">
    <source>
        <dbReference type="EMBL" id="KAK2089400.1"/>
    </source>
</evidence>
<dbReference type="InterPro" id="IPR011989">
    <property type="entry name" value="ARM-like"/>
</dbReference>
<dbReference type="PANTHER" id="PTHR22780">
    <property type="entry name" value="ADAPTIN, ALPHA/GAMMA/EPSILON"/>
    <property type="match status" value="1"/>
</dbReference>
<dbReference type="SUPFAM" id="SSF48371">
    <property type="entry name" value="ARM repeat"/>
    <property type="match status" value="1"/>
</dbReference>
<dbReference type="Proteomes" id="UP001266305">
    <property type="component" value="Unassembled WGS sequence"/>
</dbReference>
<reference evidence="6 7" key="1">
    <citation type="submission" date="2023-05" db="EMBL/GenBank/DDBJ databases">
        <title>B98-5 Cell Line De Novo Hybrid Assembly: An Optical Mapping Approach.</title>
        <authorList>
            <person name="Kananen K."/>
            <person name="Auerbach J.A."/>
            <person name="Kautto E."/>
            <person name="Blachly J.S."/>
        </authorList>
    </citation>
    <scope>NUCLEOTIDE SEQUENCE [LARGE SCALE GENOMIC DNA]</scope>
    <source>
        <strain evidence="6">B95-8</strain>
        <tissue evidence="6">Cell line</tissue>
    </source>
</reference>
<evidence type="ECO:0000256" key="4">
    <source>
        <dbReference type="ARBA" id="ARBA00022927"/>
    </source>
</evidence>
<organism evidence="6 7">
    <name type="scientific">Saguinus oedipus</name>
    <name type="common">Cotton-top tamarin</name>
    <name type="synonym">Oedipomidas oedipus</name>
    <dbReference type="NCBI Taxonomy" id="9490"/>
    <lineage>
        <taxon>Eukaryota</taxon>
        <taxon>Metazoa</taxon>
        <taxon>Chordata</taxon>
        <taxon>Craniata</taxon>
        <taxon>Vertebrata</taxon>
        <taxon>Euteleostomi</taxon>
        <taxon>Mammalia</taxon>
        <taxon>Eutheria</taxon>
        <taxon>Euarchontoglires</taxon>
        <taxon>Primates</taxon>
        <taxon>Haplorrhini</taxon>
        <taxon>Platyrrhini</taxon>
        <taxon>Cebidae</taxon>
        <taxon>Callitrichinae</taxon>
        <taxon>Saguinus</taxon>
    </lineage>
</organism>
<keyword evidence="3" id="KW-0813">Transport</keyword>
<comment type="subcellular location">
    <subcellularLocation>
        <location evidence="1">Endomembrane system</location>
    </subcellularLocation>
</comment>
<keyword evidence="5" id="KW-0472">Membrane</keyword>
<keyword evidence="4" id="KW-0653">Protein transport</keyword>
<sequence>MGALQWALELEEGHHQRPVVQARGLVAIPPCMVMMEACRNDGLLIQFNLLHSKFHLCSVPTCALILSIYIKIVNLFPEVKPTMRDMLHSDSQLQNADVDLQEHAMEYLWLSTMASTHILAIVLKETPPFPEWESSILAKPKKKIPNIVADLENTKRERNVDVNGGPESAPASSSAVDCLTQAAVDTCFVDLGQTCLALFVEVFCKDPAVRGHLMECLETILNKTQKPPKSKKVHHSNIKNGNAGSVQFVLHVLSNPLLLLPSHSELNLLIHSGNQLGQFLQHWEPNLHYLALESMCTLASSEFSHKAVKTHVEMVINALKSSPCPRGLLTPCAGAMGLPMKAWRCSASWLPTEMEVTKGDMSVQQWAMDLLYAMCDHSNAPQIVAEMLIYLEMANYFI</sequence>
<dbReference type="InterPro" id="IPR016024">
    <property type="entry name" value="ARM-type_fold"/>
</dbReference>
<evidence type="ECO:0000256" key="1">
    <source>
        <dbReference type="ARBA" id="ARBA00004308"/>
    </source>
</evidence>